<name>A0AAD7MQK1_9AGAR</name>
<feature type="domain" description="Ricin B lectin" evidence="2">
    <location>
        <begin position="180"/>
        <end position="314"/>
    </location>
</feature>
<dbReference type="Proteomes" id="UP001215280">
    <property type="component" value="Unassembled WGS sequence"/>
</dbReference>
<feature type="chain" id="PRO_5042239090" evidence="1">
    <location>
        <begin position="19"/>
        <end position="355"/>
    </location>
</feature>
<protein>
    <submittedName>
        <fullName evidence="3">Ricin B lectin domain-containing protein</fullName>
    </submittedName>
</protein>
<dbReference type="InterPro" id="IPR035992">
    <property type="entry name" value="Ricin_B-like_lectins"/>
</dbReference>
<dbReference type="SMART" id="SM00458">
    <property type="entry name" value="RICIN"/>
    <property type="match status" value="2"/>
</dbReference>
<dbReference type="SUPFAM" id="SSF50370">
    <property type="entry name" value="Ricin B-like lectins"/>
    <property type="match status" value="2"/>
</dbReference>
<keyword evidence="1" id="KW-0732">Signal</keyword>
<reference evidence="3" key="1">
    <citation type="submission" date="2023-03" db="EMBL/GenBank/DDBJ databases">
        <title>Massive genome expansion in bonnet fungi (Mycena s.s.) driven by repeated elements and novel gene families across ecological guilds.</title>
        <authorList>
            <consortium name="Lawrence Berkeley National Laboratory"/>
            <person name="Harder C.B."/>
            <person name="Miyauchi S."/>
            <person name="Viragh M."/>
            <person name="Kuo A."/>
            <person name="Thoen E."/>
            <person name="Andreopoulos B."/>
            <person name="Lu D."/>
            <person name="Skrede I."/>
            <person name="Drula E."/>
            <person name="Henrissat B."/>
            <person name="Morin E."/>
            <person name="Kohler A."/>
            <person name="Barry K."/>
            <person name="LaButti K."/>
            <person name="Morin E."/>
            <person name="Salamov A."/>
            <person name="Lipzen A."/>
            <person name="Mereny Z."/>
            <person name="Hegedus B."/>
            <person name="Baldrian P."/>
            <person name="Stursova M."/>
            <person name="Weitz H."/>
            <person name="Taylor A."/>
            <person name="Grigoriev I.V."/>
            <person name="Nagy L.G."/>
            <person name="Martin F."/>
            <person name="Kauserud H."/>
        </authorList>
    </citation>
    <scope>NUCLEOTIDE SEQUENCE</scope>
    <source>
        <strain evidence="3">CBHHK188m</strain>
    </source>
</reference>
<feature type="domain" description="Ricin B lectin" evidence="2">
    <location>
        <begin position="23"/>
        <end position="174"/>
    </location>
</feature>
<dbReference type="Gene3D" id="2.80.10.50">
    <property type="match status" value="3"/>
</dbReference>
<evidence type="ECO:0000259" key="2">
    <source>
        <dbReference type="SMART" id="SM00458"/>
    </source>
</evidence>
<evidence type="ECO:0000256" key="1">
    <source>
        <dbReference type="SAM" id="SignalP"/>
    </source>
</evidence>
<feature type="signal peptide" evidence="1">
    <location>
        <begin position="1"/>
        <end position="18"/>
    </location>
</feature>
<accession>A0AAD7MQK1</accession>
<keyword evidence="4" id="KW-1185">Reference proteome</keyword>
<sequence length="355" mass="38128">MFSRNVASFLSLALAANAQLAGQTVFLKTVFTDASCLTATSNADGAAVIIDDCGSNATSLNSWVVPNGQDEVGTIQIFGDKCLDVTNGVDADGTLLQIWTCATGNTSKSLSESSFSFTVDLLEDQMWIPIPDQSITWYNENKCVDLTNGNLTDGNRVQIWDCDDENDNQKWNSFAITTPTSFVISLKKDTSLCVAASANAVGAPVVIDDCSPGSAAQTFSDPTQSGQMVIYDNLCVTPASNDNDGVPLILSPCVTGDAAQDWSHETGLITNGNDPKICLDLTNSDETPGNQLQIWTCTLLTSTTDNTNQDWIVTDTFNWTAGCLISPIHWTIIFTLALHNTFLIRSTGILIHQNN</sequence>
<dbReference type="InterPro" id="IPR000772">
    <property type="entry name" value="Ricin_B_lectin"/>
</dbReference>
<comment type="caution">
    <text evidence="3">The sequence shown here is derived from an EMBL/GenBank/DDBJ whole genome shotgun (WGS) entry which is preliminary data.</text>
</comment>
<evidence type="ECO:0000313" key="3">
    <source>
        <dbReference type="EMBL" id="KAJ7728575.1"/>
    </source>
</evidence>
<dbReference type="PROSITE" id="PS50231">
    <property type="entry name" value="RICIN_B_LECTIN"/>
    <property type="match status" value="2"/>
</dbReference>
<organism evidence="3 4">
    <name type="scientific">Mycena maculata</name>
    <dbReference type="NCBI Taxonomy" id="230809"/>
    <lineage>
        <taxon>Eukaryota</taxon>
        <taxon>Fungi</taxon>
        <taxon>Dikarya</taxon>
        <taxon>Basidiomycota</taxon>
        <taxon>Agaricomycotina</taxon>
        <taxon>Agaricomycetes</taxon>
        <taxon>Agaricomycetidae</taxon>
        <taxon>Agaricales</taxon>
        <taxon>Marasmiineae</taxon>
        <taxon>Mycenaceae</taxon>
        <taxon>Mycena</taxon>
    </lineage>
</organism>
<dbReference type="Pfam" id="PF00652">
    <property type="entry name" value="Ricin_B_lectin"/>
    <property type="match status" value="2"/>
</dbReference>
<proteinExistence type="predicted"/>
<dbReference type="AlphaFoldDB" id="A0AAD7MQK1"/>
<gene>
    <name evidence="3" type="ORF">DFH07DRAFT_945737</name>
</gene>
<dbReference type="EMBL" id="JARJLG010000204">
    <property type="protein sequence ID" value="KAJ7728575.1"/>
    <property type="molecule type" value="Genomic_DNA"/>
</dbReference>
<dbReference type="CDD" id="cd00161">
    <property type="entry name" value="beta-trefoil_Ricin-like"/>
    <property type="match status" value="1"/>
</dbReference>
<evidence type="ECO:0000313" key="4">
    <source>
        <dbReference type="Proteomes" id="UP001215280"/>
    </source>
</evidence>